<organism evidence="1 2">
    <name type="scientific">Cyclotella atomus</name>
    <dbReference type="NCBI Taxonomy" id="382360"/>
    <lineage>
        <taxon>Eukaryota</taxon>
        <taxon>Sar</taxon>
        <taxon>Stramenopiles</taxon>
        <taxon>Ochrophyta</taxon>
        <taxon>Bacillariophyta</taxon>
        <taxon>Coscinodiscophyceae</taxon>
        <taxon>Thalassiosirophycidae</taxon>
        <taxon>Stephanodiscales</taxon>
        <taxon>Stephanodiscaceae</taxon>
        <taxon>Cyclotella</taxon>
    </lineage>
</organism>
<gene>
    <name evidence="1" type="ORF">ACHAWO_012153</name>
</gene>
<dbReference type="Proteomes" id="UP001530400">
    <property type="component" value="Unassembled WGS sequence"/>
</dbReference>
<name>A0ABD3NQA6_9STRA</name>
<evidence type="ECO:0000313" key="1">
    <source>
        <dbReference type="EMBL" id="KAL3775965.1"/>
    </source>
</evidence>
<keyword evidence="2" id="KW-1185">Reference proteome</keyword>
<comment type="caution">
    <text evidence="1">The sequence shown here is derived from an EMBL/GenBank/DDBJ whole genome shotgun (WGS) entry which is preliminary data.</text>
</comment>
<dbReference type="EMBL" id="JALLPJ020001125">
    <property type="protein sequence ID" value="KAL3775965.1"/>
    <property type="molecule type" value="Genomic_DNA"/>
</dbReference>
<accession>A0ABD3NQA6</accession>
<protein>
    <submittedName>
        <fullName evidence="1">Uncharacterized protein</fullName>
    </submittedName>
</protein>
<sequence>MAYNGERMLLRPRKTCRDGKRCRKKSDCKKGGCTVRNESPSDFTCRNGRRCEVVGFAGMDQTARNETIKDRQSTPLLSDFDCIVEID</sequence>
<reference evidence="1 2" key="1">
    <citation type="submission" date="2024-10" db="EMBL/GenBank/DDBJ databases">
        <title>Updated reference genomes for cyclostephanoid diatoms.</title>
        <authorList>
            <person name="Roberts W.R."/>
            <person name="Alverson A.J."/>
        </authorList>
    </citation>
    <scope>NUCLEOTIDE SEQUENCE [LARGE SCALE GENOMIC DNA]</scope>
    <source>
        <strain evidence="1 2">AJA010-31</strain>
    </source>
</reference>
<proteinExistence type="predicted"/>
<evidence type="ECO:0000313" key="2">
    <source>
        <dbReference type="Proteomes" id="UP001530400"/>
    </source>
</evidence>
<dbReference type="AlphaFoldDB" id="A0ABD3NQA6"/>